<dbReference type="RefSeq" id="WP_073186885.1">
    <property type="nucleotide sequence ID" value="NZ_FQZG01000022.1"/>
</dbReference>
<sequence length="214" mass="21902">MHIFWGILAIVAGLVFCFRGYLAMRTVIGIWGAFVGFSLGAGLAAALSGEQILSGVLGWISAFVGALLIGGLAYAFYAAAVILAVGSVGFGLGTALAGLFDAPGWLQLTFALLGAAVLITVAIVTNMPEILLVLVAAAGGASAIIMGVLMVTGMIPPSGATSDELALVLGENWWLNVAYFVLLVAGILTQLSRRSTANLRAAYGESARLNRRGG</sequence>
<feature type="transmembrane region" description="Helical" evidence="1">
    <location>
        <begin position="27"/>
        <end position="47"/>
    </location>
</feature>
<proteinExistence type="predicted"/>
<dbReference type="OrthoDB" id="4465871at2"/>
<feature type="transmembrane region" description="Helical" evidence="1">
    <location>
        <begin position="105"/>
        <end position="124"/>
    </location>
</feature>
<keyword evidence="1" id="KW-0812">Transmembrane</keyword>
<accession>A0A1M6FL47</accession>
<evidence type="ECO:0000256" key="1">
    <source>
        <dbReference type="SAM" id="Phobius"/>
    </source>
</evidence>
<organism evidence="2 3">
    <name type="scientific">Tessaracoccus bendigoensis DSM 12906</name>
    <dbReference type="NCBI Taxonomy" id="1123357"/>
    <lineage>
        <taxon>Bacteria</taxon>
        <taxon>Bacillati</taxon>
        <taxon>Actinomycetota</taxon>
        <taxon>Actinomycetes</taxon>
        <taxon>Propionibacteriales</taxon>
        <taxon>Propionibacteriaceae</taxon>
        <taxon>Tessaracoccus</taxon>
    </lineage>
</organism>
<reference evidence="2 3" key="1">
    <citation type="submission" date="2016-11" db="EMBL/GenBank/DDBJ databases">
        <authorList>
            <person name="Jaros S."/>
            <person name="Januszkiewicz K."/>
            <person name="Wedrychowicz H."/>
        </authorList>
    </citation>
    <scope>NUCLEOTIDE SEQUENCE [LARGE SCALE GENOMIC DNA]</scope>
    <source>
        <strain evidence="2 3">DSM 12906</strain>
    </source>
</reference>
<evidence type="ECO:0008006" key="4">
    <source>
        <dbReference type="Google" id="ProtNLM"/>
    </source>
</evidence>
<evidence type="ECO:0000313" key="2">
    <source>
        <dbReference type="EMBL" id="SHI98352.1"/>
    </source>
</evidence>
<feature type="transmembrane region" description="Helical" evidence="1">
    <location>
        <begin position="59"/>
        <end position="85"/>
    </location>
</feature>
<dbReference type="Proteomes" id="UP000184512">
    <property type="component" value="Unassembled WGS sequence"/>
</dbReference>
<gene>
    <name evidence="2" type="ORF">SAMN02745244_01465</name>
</gene>
<evidence type="ECO:0000313" key="3">
    <source>
        <dbReference type="Proteomes" id="UP000184512"/>
    </source>
</evidence>
<dbReference type="AlphaFoldDB" id="A0A1M6FL47"/>
<name>A0A1M6FL47_9ACTN</name>
<dbReference type="EMBL" id="FQZG01000022">
    <property type="protein sequence ID" value="SHI98352.1"/>
    <property type="molecule type" value="Genomic_DNA"/>
</dbReference>
<feature type="transmembrane region" description="Helical" evidence="1">
    <location>
        <begin position="131"/>
        <end position="153"/>
    </location>
</feature>
<dbReference type="STRING" id="1123357.SAMN02745244_01465"/>
<keyword evidence="3" id="KW-1185">Reference proteome</keyword>
<protein>
    <recommendedName>
        <fullName evidence="4">DUF4203 domain-containing protein</fullName>
    </recommendedName>
</protein>
<keyword evidence="1" id="KW-0472">Membrane</keyword>
<keyword evidence="1" id="KW-1133">Transmembrane helix</keyword>
<feature type="transmembrane region" description="Helical" evidence="1">
    <location>
        <begin position="173"/>
        <end position="191"/>
    </location>
</feature>